<dbReference type="KEGG" id="talb:FTW19_04090"/>
<feature type="compositionally biased region" description="Polar residues" evidence="1">
    <location>
        <begin position="290"/>
        <end position="302"/>
    </location>
</feature>
<protein>
    <submittedName>
        <fullName evidence="3">Uncharacterized protein</fullName>
    </submittedName>
</protein>
<reference evidence="3 4" key="1">
    <citation type="submission" date="2019-08" db="EMBL/GenBank/DDBJ databases">
        <title>Complete genome sequence of Terriglobus albidus strain ORNL.</title>
        <authorList>
            <person name="Podar M."/>
        </authorList>
    </citation>
    <scope>NUCLEOTIDE SEQUENCE [LARGE SCALE GENOMIC DNA]</scope>
    <source>
        <strain evidence="3 4">ORNL</strain>
    </source>
</reference>
<keyword evidence="2" id="KW-0732">Signal</keyword>
<dbReference type="AlphaFoldDB" id="A0A5B9E9G9"/>
<evidence type="ECO:0000313" key="4">
    <source>
        <dbReference type="Proteomes" id="UP000321820"/>
    </source>
</evidence>
<evidence type="ECO:0000313" key="3">
    <source>
        <dbReference type="EMBL" id="QEE27260.1"/>
    </source>
</evidence>
<feature type="region of interest" description="Disordered" evidence="1">
    <location>
        <begin position="278"/>
        <end position="302"/>
    </location>
</feature>
<evidence type="ECO:0000256" key="1">
    <source>
        <dbReference type="SAM" id="MobiDB-lite"/>
    </source>
</evidence>
<organism evidence="3 4">
    <name type="scientific">Terriglobus albidus</name>
    <dbReference type="NCBI Taxonomy" id="1592106"/>
    <lineage>
        <taxon>Bacteria</taxon>
        <taxon>Pseudomonadati</taxon>
        <taxon>Acidobacteriota</taxon>
        <taxon>Terriglobia</taxon>
        <taxon>Terriglobales</taxon>
        <taxon>Acidobacteriaceae</taxon>
        <taxon>Terriglobus</taxon>
    </lineage>
</organism>
<dbReference type="RefSeq" id="WP_147646453.1">
    <property type="nucleotide sequence ID" value="NZ_CP042806.1"/>
</dbReference>
<dbReference type="Proteomes" id="UP000321820">
    <property type="component" value="Chromosome"/>
</dbReference>
<proteinExistence type="predicted"/>
<dbReference type="EMBL" id="CP042806">
    <property type="protein sequence ID" value="QEE27260.1"/>
    <property type="molecule type" value="Genomic_DNA"/>
</dbReference>
<gene>
    <name evidence="3" type="ORF">FTW19_04090</name>
</gene>
<dbReference type="OrthoDB" id="121115at2"/>
<feature type="chain" id="PRO_5022986561" evidence="2">
    <location>
        <begin position="21"/>
        <end position="448"/>
    </location>
</feature>
<feature type="signal peptide" evidence="2">
    <location>
        <begin position="1"/>
        <end position="20"/>
    </location>
</feature>
<sequence>MHRPLFLSFAAFFLSSDLAAAQPAVGLPVGPDPIKGVVEYNSHDTDRDVWLHVIENHRSETIIASAGMLLCAQGPPAHYFEHDAFAYFALLGPIPPGGKARYQIADSEARCHGIVDTLVFADGSHLGNEQHYTRIVATRRGLALQLPVIIQSLKEVALGQRSARALASQMTSTADTIPIGAPINWEDAARRNVLLETANLLVRQAFPAPIAFPPMPSLPSVEKIVHTFHVQPEQAHAAAIMQMWVAWDNEVKAYAPATSAASLPGSLSDTSLGYVPDDAHAAPHLKTRPDTQQPAPSTTIPQTRHCPLKLVAVRDREFGAGASSSLYIRYSRVIKSIDVVFYGPPAYRGARPLLQDELPDVQQTVHDEESRKNVLGTSIGTEGVRSVRWFEVTTITFPHGKSWHSSPESRCIYIPLDPKGGTDWQSVLETESKSLDTEQQSVFDKDHP</sequence>
<name>A0A5B9E9G9_9BACT</name>
<accession>A0A5B9E9G9</accession>
<evidence type="ECO:0000256" key="2">
    <source>
        <dbReference type="SAM" id="SignalP"/>
    </source>
</evidence>
<keyword evidence="4" id="KW-1185">Reference proteome</keyword>